<evidence type="ECO:0000313" key="10">
    <source>
        <dbReference type="Proteomes" id="UP001165065"/>
    </source>
</evidence>
<dbReference type="InterPro" id="IPR022796">
    <property type="entry name" value="Chloroa_b-bind"/>
</dbReference>
<dbReference type="Gene3D" id="1.10.3460.10">
    <property type="entry name" value="Chlorophyll a/b binding protein domain"/>
    <property type="match status" value="1"/>
</dbReference>
<feature type="chain" id="PRO_5040905361" description="Chlorophyll a-b binding protein, chloroplastic" evidence="8">
    <location>
        <begin position="16"/>
        <end position="244"/>
    </location>
</feature>
<feature type="binding site" evidence="7">
    <location>
        <position position="205"/>
    </location>
    <ligand>
        <name>chlorophyll a</name>
        <dbReference type="ChEBI" id="CHEBI:58416"/>
        <label>1</label>
    </ligand>
</feature>
<reference evidence="10" key="1">
    <citation type="journal article" date="2023" name="Commun. Biol.">
        <title>Genome analysis of Parmales, the sister group of diatoms, reveals the evolutionary specialization of diatoms from phago-mixotrophs to photoautotrophs.</title>
        <authorList>
            <person name="Ban H."/>
            <person name="Sato S."/>
            <person name="Yoshikawa S."/>
            <person name="Yamada K."/>
            <person name="Nakamura Y."/>
            <person name="Ichinomiya M."/>
            <person name="Sato N."/>
            <person name="Blanc-Mathieu R."/>
            <person name="Endo H."/>
            <person name="Kuwata A."/>
            <person name="Ogata H."/>
        </authorList>
    </citation>
    <scope>NUCLEOTIDE SEQUENCE [LARGE SCALE GENOMIC DNA]</scope>
</reference>
<feature type="signal peptide" evidence="8">
    <location>
        <begin position="1"/>
        <end position="15"/>
    </location>
</feature>
<keyword evidence="7" id="KW-0148">Chlorophyll</keyword>
<comment type="similarity">
    <text evidence="3">Belongs to the fucoxanthin chlorophyll protein family.</text>
</comment>
<feature type="binding site" evidence="7">
    <location>
        <position position="200"/>
    </location>
    <ligand>
        <name>chlorophyll a</name>
        <dbReference type="ChEBI" id="CHEBI:58416"/>
        <label>1</label>
    </ligand>
</feature>
<accession>A0A9W7G5B4</accession>
<evidence type="ECO:0000256" key="8">
    <source>
        <dbReference type="SAM" id="SignalP"/>
    </source>
</evidence>
<keyword evidence="10" id="KW-1185">Reference proteome</keyword>
<dbReference type="GO" id="GO:0016168">
    <property type="term" value="F:chlorophyll binding"/>
    <property type="evidence" value="ECO:0007669"/>
    <property type="project" value="UniProtKB-KW"/>
</dbReference>
<gene>
    <name evidence="9" type="ORF">TrCOL_g11575</name>
</gene>
<dbReference type="Proteomes" id="UP001165065">
    <property type="component" value="Unassembled WGS sequence"/>
</dbReference>
<evidence type="ECO:0000256" key="2">
    <source>
        <dbReference type="ARBA" id="ARBA00004229"/>
    </source>
</evidence>
<feature type="binding site" evidence="7">
    <location>
        <position position="82"/>
    </location>
    <ligand>
        <name>chlorophyll a</name>
        <dbReference type="ChEBI" id="CHEBI:58416"/>
        <label>1</label>
    </ligand>
</feature>
<feature type="binding site" evidence="7">
    <location>
        <position position="85"/>
    </location>
    <ligand>
        <name>chlorophyll a</name>
        <dbReference type="ChEBI" id="CHEBI:58416"/>
        <label>1</label>
    </ligand>
</feature>
<feature type="binding site" evidence="7">
    <location>
        <position position="67"/>
    </location>
    <ligand>
        <name>chlorophyll a</name>
        <dbReference type="ChEBI" id="CHEBI:58416"/>
        <label>1</label>
    </ligand>
</feature>
<evidence type="ECO:0000256" key="1">
    <source>
        <dbReference type="ARBA" id="ARBA00004022"/>
    </source>
</evidence>
<evidence type="ECO:0000256" key="4">
    <source>
        <dbReference type="ARBA" id="ARBA00022528"/>
    </source>
</evidence>
<keyword evidence="4" id="KW-0150">Chloroplast</keyword>
<keyword evidence="6" id="KW-0934">Plastid</keyword>
<evidence type="ECO:0008006" key="11">
    <source>
        <dbReference type="Google" id="ProtNLM"/>
    </source>
</evidence>
<dbReference type="InterPro" id="IPR001344">
    <property type="entry name" value="Chloro_AB-bd_pln"/>
</dbReference>
<dbReference type="GO" id="GO:0016020">
    <property type="term" value="C:membrane"/>
    <property type="evidence" value="ECO:0007669"/>
    <property type="project" value="InterPro"/>
</dbReference>
<sequence>MKLLLLATLLTTVSSFTSPFAISFGAKSNGAKSNKSNKPVSNGLPDWWNAGVGVTAPAGFFDPLKLSENADAATLVKFREAELKHGRVAMMAAAGFVVAEVYHPMMASTINVDSIYAFQEFERLNEGPLIPLVILIAAAEGAVALKKWQKVDYSTKATFEATKSGLFKMNESEMPGNYGWDPLSLFPSDQEGQIERMNQELNHGRIAMLAIAGFVAQEEITKQGIVESLVSGDAFPFDHFLFFF</sequence>
<proteinExistence type="inferred from homology"/>
<dbReference type="GO" id="GO:0009507">
    <property type="term" value="C:chloroplast"/>
    <property type="evidence" value="ECO:0007669"/>
    <property type="project" value="UniProtKB-SubCell"/>
</dbReference>
<dbReference type="AlphaFoldDB" id="A0A9W7G5B4"/>
<comment type="subcellular location">
    <subcellularLocation>
        <location evidence="2">Plastid</location>
        <location evidence="2">Chloroplast</location>
    </subcellularLocation>
</comment>
<comment type="function">
    <text evidence="1">The light-harvesting complex (LHC) functions as a light receptor, it captures and delivers excitation energy to photosystems with which it is closely associated. Energy is transferred from the carotenoid and chlorophyll C (or B) to chlorophyll A and the photosynthetic reaction centers where it is used to synthesize ATP and reducing power.</text>
</comment>
<name>A0A9W7G5B4_9STRA</name>
<organism evidence="9 10">
    <name type="scientific">Triparma columacea</name>
    <dbReference type="NCBI Taxonomy" id="722753"/>
    <lineage>
        <taxon>Eukaryota</taxon>
        <taxon>Sar</taxon>
        <taxon>Stramenopiles</taxon>
        <taxon>Ochrophyta</taxon>
        <taxon>Bolidophyceae</taxon>
        <taxon>Parmales</taxon>
        <taxon>Triparmaceae</taxon>
        <taxon>Triparma</taxon>
    </lineage>
</organism>
<comment type="caution">
    <text evidence="9">The sequence shown here is derived from an EMBL/GenBank/DDBJ whole genome shotgun (WGS) entry which is preliminary data.</text>
</comment>
<dbReference type="SUPFAM" id="SSF103511">
    <property type="entry name" value="Chlorophyll a-b binding protein"/>
    <property type="match status" value="1"/>
</dbReference>
<protein>
    <recommendedName>
        <fullName evidence="11">Chlorophyll a-b binding protein, chloroplastic</fullName>
    </recommendedName>
</protein>
<dbReference type="OrthoDB" id="423598at2759"/>
<dbReference type="GO" id="GO:0009765">
    <property type="term" value="P:photosynthesis, light harvesting"/>
    <property type="evidence" value="ECO:0007669"/>
    <property type="project" value="InterPro"/>
</dbReference>
<keyword evidence="7" id="KW-0157">Chromophore</keyword>
<dbReference type="EMBL" id="BRYA01000033">
    <property type="protein sequence ID" value="GMI33523.1"/>
    <property type="molecule type" value="Genomic_DNA"/>
</dbReference>
<keyword evidence="5" id="KW-0602">Photosynthesis</keyword>
<evidence type="ECO:0000313" key="9">
    <source>
        <dbReference type="EMBL" id="GMI33523.1"/>
    </source>
</evidence>
<evidence type="ECO:0000256" key="6">
    <source>
        <dbReference type="ARBA" id="ARBA00022640"/>
    </source>
</evidence>
<evidence type="ECO:0000256" key="7">
    <source>
        <dbReference type="PIRSR" id="PIRSR601344-1"/>
    </source>
</evidence>
<feature type="binding site" description="axial binding residue" evidence="7">
    <location>
        <position position="87"/>
    </location>
    <ligand>
        <name>chlorophyll b</name>
        <dbReference type="ChEBI" id="CHEBI:61721"/>
        <label>1</label>
    </ligand>
    <ligandPart>
        <name>Mg</name>
        <dbReference type="ChEBI" id="CHEBI:25107"/>
    </ligandPart>
</feature>
<feature type="binding site" description="axial binding residue" evidence="7">
    <location>
        <position position="166"/>
    </location>
    <ligand>
        <name>chlorophyll b</name>
        <dbReference type="ChEBI" id="CHEBI:61721"/>
        <label>1</label>
    </ligand>
    <ligandPart>
        <name>Mg</name>
        <dbReference type="ChEBI" id="CHEBI:25107"/>
    </ligandPart>
</feature>
<evidence type="ECO:0000256" key="3">
    <source>
        <dbReference type="ARBA" id="ARBA00005933"/>
    </source>
</evidence>
<evidence type="ECO:0000256" key="5">
    <source>
        <dbReference type="ARBA" id="ARBA00022531"/>
    </source>
</evidence>
<keyword evidence="8" id="KW-0732">Signal</keyword>
<dbReference type="PANTHER" id="PTHR21649">
    <property type="entry name" value="CHLOROPHYLL A/B BINDING PROTEIN"/>
    <property type="match status" value="1"/>
</dbReference>
<feature type="binding site" description="axial binding residue" evidence="7">
    <location>
        <position position="217"/>
    </location>
    <ligand>
        <name>chlorophyll a</name>
        <dbReference type="ChEBI" id="CHEBI:58416"/>
        <label>3</label>
    </ligand>
    <ligandPart>
        <name>Mg</name>
        <dbReference type="ChEBI" id="CHEBI:25107"/>
    </ligandPart>
</feature>
<dbReference type="Pfam" id="PF00504">
    <property type="entry name" value="Chloroa_b-bind"/>
    <property type="match status" value="1"/>
</dbReference>